<gene>
    <name evidence="5" type="ORF">OG2516_11451</name>
</gene>
<dbReference type="PANTHER" id="PTHR13090:SF1">
    <property type="entry name" value="ARGININE-HYDROXYLASE NDUFAF5, MITOCHONDRIAL"/>
    <property type="match status" value="1"/>
</dbReference>
<dbReference type="InterPro" id="IPR050602">
    <property type="entry name" value="Malonyl-ACP_OMT"/>
</dbReference>
<organism evidence="5 6">
    <name type="scientific">Oceanicola granulosus (strain ATCC BAA-861 / DSM 15982 / KCTC 12143 / HTCC2516)</name>
    <dbReference type="NCBI Taxonomy" id="314256"/>
    <lineage>
        <taxon>Bacteria</taxon>
        <taxon>Pseudomonadati</taxon>
        <taxon>Pseudomonadota</taxon>
        <taxon>Alphaproteobacteria</taxon>
        <taxon>Rhodobacterales</taxon>
        <taxon>Roseobacteraceae</taxon>
        <taxon>Oceanicola</taxon>
    </lineage>
</organism>
<reference evidence="5 6" key="1">
    <citation type="journal article" date="2010" name="J. Bacteriol.">
        <title>Genome sequences of Oceanicola granulosus HTCC2516(T) and Oceanicola batsensis HTCC2597(TDelta).</title>
        <authorList>
            <person name="Thrash J.C."/>
            <person name="Cho J.C."/>
            <person name="Vergin K.L."/>
            <person name="Giovannoni S.J."/>
        </authorList>
    </citation>
    <scope>NUCLEOTIDE SEQUENCE [LARGE SCALE GENOMIC DNA]</scope>
    <source>
        <strain evidence="6">ATCC BAA-861 / DSM 15982 / KCTC 12143 / HTCC2516</strain>
    </source>
</reference>
<dbReference type="OrthoDB" id="9793723at2"/>
<comment type="caution">
    <text evidence="5">The sequence shown here is derived from an EMBL/GenBank/DDBJ whole genome shotgun (WGS) entry which is preliminary data.</text>
</comment>
<dbReference type="SUPFAM" id="SSF53335">
    <property type="entry name" value="S-adenosyl-L-methionine-dependent methyltransferases"/>
    <property type="match status" value="1"/>
</dbReference>
<dbReference type="EMBL" id="AAOT01000001">
    <property type="protein sequence ID" value="EAR53076.1"/>
    <property type="molecule type" value="Genomic_DNA"/>
</dbReference>
<evidence type="ECO:0000313" key="5">
    <source>
        <dbReference type="EMBL" id="EAR53076.1"/>
    </source>
</evidence>
<protein>
    <submittedName>
        <fullName evidence="5">SAM-dependent methyltransferase</fullName>
    </submittedName>
</protein>
<dbReference type="GO" id="GO:0008757">
    <property type="term" value="F:S-adenosylmethionine-dependent methyltransferase activity"/>
    <property type="evidence" value="ECO:0007669"/>
    <property type="project" value="InterPro"/>
</dbReference>
<dbReference type="eggNOG" id="COG2226">
    <property type="taxonomic scope" value="Bacteria"/>
</dbReference>
<sequence>MTDAPRLTDRIALQHHRRRAAADPALFLQETVADEVEERLQEVNRQFTAPAIVTGWPQVWQGRLPGAAVVGDDDTLALAPGAHDLVIHGLALHWADDPVGQLVQCRHALRPDGLLVATLFAGQTLHELRACLAEAESRVTGGLSPRVAPMGEVRDLGGLLHRAGFALPVADVTHLPVSYETPLHLMRDLRAMGEQNALAGRLRRPTRRAVLLEAMGLYAERFVTDGRVDATFEIVTLTGWAPAESQPQPLRPGSARTRLADALGATERPLGPQDD</sequence>
<evidence type="ECO:0000256" key="2">
    <source>
        <dbReference type="ARBA" id="ARBA00022679"/>
    </source>
</evidence>
<feature type="domain" description="Methyltransferase type 11" evidence="4">
    <location>
        <begin position="63"/>
        <end position="116"/>
    </location>
</feature>
<keyword evidence="2 5" id="KW-0808">Transferase</keyword>
<dbReference type="AlphaFoldDB" id="Q2CJR3"/>
<accession>Q2CJR3</accession>
<dbReference type="Gene3D" id="3.40.50.150">
    <property type="entry name" value="Vaccinia Virus protein VP39"/>
    <property type="match status" value="1"/>
</dbReference>
<dbReference type="Proteomes" id="UP000003635">
    <property type="component" value="Unassembled WGS sequence"/>
</dbReference>
<dbReference type="PANTHER" id="PTHR13090">
    <property type="entry name" value="ARGININE-HYDROXYLASE NDUFAF5, MITOCHONDRIAL"/>
    <property type="match status" value="1"/>
</dbReference>
<evidence type="ECO:0000313" key="6">
    <source>
        <dbReference type="Proteomes" id="UP000003635"/>
    </source>
</evidence>
<evidence type="ECO:0000259" key="4">
    <source>
        <dbReference type="Pfam" id="PF08241"/>
    </source>
</evidence>
<dbReference type="STRING" id="314256.OG2516_11451"/>
<keyword evidence="1 5" id="KW-0489">Methyltransferase</keyword>
<dbReference type="Pfam" id="PF08241">
    <property type="entry name" value="Methyltransf_11"/>
    <property type="match status" value="1"/>
</dbReference>
<dbReference type="InterPro" id="IPR013216">
    <property type="entry name" value="Methyltransf_11"/>
</dbReference>
<dbReference type="HOGENOM" id="CLU_046586_0_3_5"/>
<dbReference type="RefSeq" id="WP_007255810.1">
    <property type="nucleotide sequence ID" value="NZ_CH724107.1"/>
</dbReference>
<name>Q2CJR3_OCEGH</name>
<keyword evidence="6" id="KW-1185">Reference proteome</keyword>
<evidence type="ECO:0000256" key="1">
    <source>
        <dbReference type="ARBA" id="ARBA00022603"/>
    </source>
</evidence>
<proteinExistence type="predicted"/>
<dbReference type="GO" id="GO:0032259">
    <property type="term" value="P:methylation"/>
    <property type="evidence" value="ECO:0007669"/>
    <property type="project" value="UniProtKB-KW"/>
</dbReference>
<dbReference type="InterPro" id="IPR029063">
    <property type="entry name" value="SAM-dependent_MTases_sf"/>
</dbReference>
<feature type="region of interest" description="Disordered" evidence="3">
    <location>
        <begin position="243"/>
        <end position="275"/>
    </location>
</feature>
<evidence type="ECO:0000256" key="3">
    <source>
        <dbReference type="SAM" id="MobiDB-lite"/>
    </source>
</evidence>